<evidence type="ECO:0000313" key="1">
    <source>
        <dbReference type="EMBL" id="TQM80880.1"/>
    </source>
</evidence>
<dbReference type="InterPro" id="IPR036689">
    <property type="entry name" value="ESAT-6-like_sf"/>
</dbReference>
<protein>
    <recommendedName>
        <fullName evidence="3">Excreted virulence factor EspC (Type VII ESX diderm)</fullName>
    </recommendedName>
</protein>
<accession>A0A543JDJ1</accession>
<reference evidence="1 2" key="1">
    <citation type="submission" date="2019-06" db="EMBL/GenBank/DDBJ databases">
        <title>Sequencing the genomes of 1000 actinobacteria strains.</title>
        <authorList>
            <person name="Klenk H.-P."/>
        </authorList>
    </citation>
    <scope>NUCLEOTIDE SEQUENCE [LARGE SCALE GENOMIC DNA]</scope>
    <source>
        <strain evidence="1 2">DSM 45456</strain>
    </source>
</reference>
<gene>
    <name evidence="1" type="ORF">FHX81_3230</name>
</gene>
<evidence type="ECO:0000313" key="2">
    <source>
        <dbReference type="Proteomes" id="UP000316628"/>
    </source>
</evidence>
<proteinExistence type="predicted"/>
<keyword evidence="2" id="KW-1185">Reference proteome</keyword>
<dbReference type="EMBL" id="VFPP01000001">
    <property type="protein sequence ID" value="TQM80880.1"/>
    <property type="molecule type" value="Genomic_DNA"/>
</dbReference>
<organism evidence="1 2">
    <name type="scientific">Saccharothrix saharensis</name>
    <dbReference type="NCBI Taxonomy" id="571190"/>
    <lineage>
        <taxon>Bacteria</taxon>
        <taxon>Bacillati</taxon>
        <taxon>Actinomycetota</taxon>
        <taxon>Actinomycetes</taxon>
        <taxon>Pseudonocardiales</taxon>
        <taxon>Pseudonocardiaceae</taxon>
        <taxon>Saccharothrix</taxon>
    </lineage>
</organism>
<evidence type="ECO:0008006" key="3">
    <source>
        <dbReference type="Google" id="ProtNLM"/>
    </source>
</evidence>
<comment type="caution">
    <text evidence="1">The sequence shown here is derived from an EMBL/GenBank/DDBJ whole genome shotgun (WGS) entry which is preliminary data.</text>
</comment>
<sequence>MALILWVMSGEGQMTGFDVDPRALRAAADAAKQAAGVVRKLELGRVAELAAALPGTESAGTAGELGPHWEATTDKWARGVDSYADALTAAADDYGTQDDDAERGFGKAGGR</sequence>
<dbReference type="SUPFAM" id="SSF140453">
    <property type="entry name" value="EsxAB dimer-like"/>
    <property type="match status" value="1"/>
</dbReference>
<dbReference type="Proteomes" id="UP000316628">
    <property type="component" value="Unassembled WGS sequence"/>
</dbReference>
<name>A0A543JDJ1_9PSEU</name>
<dbReference type="AlphaFoldDB" id="A0A543JDJ1"/>